<reference evidence="4" key="1">
    <citation type="submission" date="2021-01" db="EMBL/GenBank/DDBJ databases">
        <authorList>
            <person name="Corre E."/>
            <person name="Pelletier E."/>
            <person name="Niang G."/>
            <person name="Scheremetjew M."/>
            <person name="Finn R."/>
            <person name="Kale V."/>
            <person name="Holt S."/>
            <person name="Cochrane G."/>
            <person name="Meng A."/>
            <person name="Brown T."/>
            <person name="Cohen L."/>
        </authorList>
    </citation>
    <scope>NUCLEOTIDE SEQUENCE</scope>
    <source>
        <strain evidence="4">NIES-2562</strain>
    </source>
</reference>
<feature type="domain" description="EF-hand" evidence="3">
    <location>
        <begin position="70"/>
        <end position="92"/>
    </location>
</feature>
<name>A0A7S3LTS5_9EUKA</name>
<dbReference type="InterPro" id="IPR002048">
    <property type="entry name" value="EF_hand_dom"/>
</dbReference>
<evidence type="ECO:0000313" key="4">
    <source>
        <dbReference type="EMBL" id="CAE0263851.1"/>
    </source>
</evidence>
<proteinExistence type="predicted"/>
<dbReference type="SUPFAM" id="SSF47473">
    <property type="entry name" value="EF-hand"/>
    <property type="match status" value="1"/>
</dbReference>
<accession>A0A7S3LTS5</accession>
<dbReference type="PROSITE" id="PS00018">
    <property type="entry name" value="EF_HAND_1"/>
    <property type="match status" value="2"/>
</dbReference>
<feature type="domain" description="EF-hand" evidence="3">
    <location>
        <begin position="23"/>
        <end position="58"/>
    </location>
</feature>
<evidence type="ECO:0000256" key="1">
    <source>
        <dbReference type="ARBA" id="ARBA00022837"/>
    </source>
</evidence>
<dbReference type="Gene3D" id="1.10.238.10">
    <property type="entry name" value="EF-hand"/>
    <property type="match status" value="1"/>
</dbReference>
<dbReference type="GO" id="GO:0005509">
    <property type="term" value="F:calcium ion binding"/>
    <property type="evidence" value="ECO:0007669"/>
    <property type="project" value="InterPro"/>
</dbReference>
<dbReference type="EMBL" id="HBIB01040230">
    <property type="protein sequence ID" value="CAE0263851.1"/>
    <property type="molecule type" value="Transcribed_RNA"/>
</dbReference>
<dbReference type="CDD" id="cd00051">
    <property type="entry name" value="EFh"/>
    <property type="match status" value="1"/>
</dbReference>
<organism evidence="4">
    <name type="scientific">Palpitomonas bilix</name>
    <dbReference type="NCBI Taxonomy" id="652834"/>
    <lineage>
        <taxon>Eukaryota</taxon>
        <taxon>Eukaryota incertae sedis</taxon>
    </lineage>
</organism>
<keyword evidence="1" id="KW-0106">Calcium</keyword>
<sequence>MKVLLVVCALVLIAASVEGKGFFYMPETKKAMRQFDENSDGLIEKEEFEGLMKRYGADEDAAVEAGTGADTDKDGIISLNEFVSALRRCREPSFRGLRVFDVDGNKYIRGQEILDTIGQENLLL</sequence>
<gene>
    <name evidence="4" type="ORF">PBIL07802_LOCUS26154</name>
</gene>
<dbReference type="Pfam" id="PF13499">
    <property type="entry name" value="EF-hand_7"/>
    <property type="match status" value="1"/>
</dbReference>
<protein>
    <recommendedName>
        <fullName evidence="3">EF-hand domain-containing protein</fullName>
    </recommendedName>
</protein>
<dbReference type="AlphaFoldDB" id="A0A7S3LTS5"/>
<dbReference type="SMART" id="SM00054">
    <property type="entry name" value="EFh"/>
    <property type="match status" value="2"/>
</dbReference>
<feature type="chain" id="PRO_5031398765" description="EF-hand domain-containing protein" evidence="2">
    <location>
        <begin position="20"/>
        <end position="124"/>
    </location>
</feature>
<evidence type="ECO:0000259" key="3">
    <source>
        <dbReference type="PROSITE" id="PS50222"/>
    </source>
</evidence>
<dbReference type="PROSITE" id="PS50222">
    <property type="entry name" value="EF_HAND_2"/>
    <property type="match status" value="2"/>
</dbReference>
<evidence type="ECO:0000256" key="2">
    <source>
        <dbReference type="SAM" id="SignalP"/>
    </source>
</evidence>
<keyword evidence="2" id="KW-0732">Signal</keyword>
<feature type="signal peptide" evidence="2">
    <location>
        <begin position="1"/>
        <end position="19"/>
    </location>
</feature>
<dbReference type="InterPro" id="IPR011992">
    <property type="entry name" value="EF-hand-dom_pair"/>
</dbReference>
<dbReference type="InterPro" id="IPR018247">
    <property type="entry name" value="EF_Hand_1_Ca_BS"/>
</dbReference>